<sequence length="145" mass="16447">MDLTQALPIAIHLETVTVQEGTRQDFVFDVAGQIVKIGDTLYIRYKEEATDSTEEIPVTIKILPDGSIQLIRAGEMRLRLKFTYKERNESQYKAPFGMLFFSTYTHNLHVSLTDKPIAGAVSLSYDLYMAEQKIGEYSLSLTFTV</sequence>
<comment type="caution">
    <text evidence="1">The sequence shown here is derived from an EMBL/GenBank/DDBJ whole genome shotgun (WGS) entry which is preliminary data.</text>
</comment>
<dbReference type="InterPro" id="IPR012674">
    <property type="entry name" value="Calycin"/>
</dbReference>
<name>E6LH46_ENTI1</name>
<accession>E6LH46</accession>
<evidence type="ECO:0008006" key="3">
    <source>
        <dbReference type="Google" id="ProtNLM"/>
    </source>
</evidence>
<dbReference type="Pfam" id="PF09148">
    <property type="entry name" value="DUF1934"/>
    <property type="match status" value="1"/>
</dbReference>
<dbReference type="EMBL" id="AEPV01000066">
    <property type="protein sequence ID" value="EFU73570.1"/>
    <property type="molecule type" value="Genomic_DNA"/>
</dbReference>
<organism evidence="1 2">
    <name type="scientific">Enterococcus italicus (strain DSM 15952 / CCUG 50447 / LMG 22039 / TP 1.5)</name>
    <dbReference type="NCBI Taxonomy" id="888064"/>
    <lineage>
        <taxon>Bacteria</taxon>
        <taxon>Bacillati</taxon>
        <taxon>Bacillota</taxon>
        <taxon>Bacilli</taxon>
        <taxon>Lactobacillales</taxon>
        <taxon>Enterococcaceae</taxon>
        <taxon>Enterococcus</taxon>
    </lineage>
</organism>
<evidence type="ECO:0000313" key="1">
    <source>
        <dbReference type="EMBL" id="EFU73570.1"/>
    </source>
</evidence>
<dbReference type="OrthoDB" id="2151645at2"/>
<protein>
    <recommendedName>
        <fullName evidence="3">DUF1934 domain-containing protein</fullName>
    </recommendedName>
</protein>
<dbReference type="eggNOG" id="COG4506">
    <property type="taxonomic scope" value="Bacteria"/>
</dbReference>
<dbReference type="PATRIC" id="fig|888064.11.peg.140"/>
<dbReference type="Proteomes" id="UP000010296">
    <property type="component" value="Unassembled WGS sequence"/>
</dbReference>
<gene>
    <name evidence="1" type="ORF">HMPREF9088_1686</name>
</gene>
<evidence type="ECO:0000313" key="2">
    <source>
        <dbReference type="Proteomes" id="UP000010296"/>
    </source>
</evidence>
<proteinExistence type="predicted"/>
<dbReference type="Gene3D" id="2.40.128.20">
    <property type="match status" value="1"/>
</dbReference>
<dbReference type="InterPro" id="IPR015231">
    <property type="entry name" value="DUF1934"/>
</dbReference>
<reference evidence="1 2" key="1">
    <citation type="submission" date="2010-12" db="EMBL/GenBank/DDBJ databases">
        <authorList>
            <person name="Muzny D."/>
            <person name="Qin X."/>
            <person name="Deng J."/>
            <person name="Jiang H."/>
            <person name="Liu Y."/>
            <person name="Qu J."/>
            <person name="Song X.-Z."/>
            <person name="Zhang L."/>
            <person name="Thornton R."/>
            <person name="Coyle M."/>
            <person name="Francisco L."/>
            <person name="Jackson L."/>
            <person name="Javaid M."/>
            <person name="Korchina V."/>
            <person name="Kovar C."/>
            <person name="Mata R."/>
            <person name="Mathew T."/>
            <person name="Ngo R."/>
            <person name="Nguyen L."/>
            <person name="Nguyen N."/>
            <person name="Okwuonu G."/>
            <person name="Ongeri F."/>
            <person name="Pham C."/>
            <person name="Simmons D."/>
            <person name="Wilczek-Boney K."/>
            <person name="Hale W."/>
            <person name="Jakkamsetti A."/>
            <person name="Pham P."/>
            <person name="Ruth R."/>
            <person name="San Lucas F."/>
            <person name="Warren J."/>
            <person name="Zhang J."/>
            <person name="Zhao Z."/>
            <person name="Zhou C."/>
            <person name="Zhu D."/>
            <person name="Lee S."/>
            <person name="Bess C."/>
            <person name="Blankenburg K."/>
            <person name="Forbes L."/>
            <person name="Fu Q."/>
            <person name="Gubbala S."/>
            <person name="Hirani K."/>
            <person name="Jayaseelan J.C."/>
            <person name="Lara F."/>
            <person name="Munidasa M."/>
            <person name="Palculict T."/>
            <person name="Patil S."/>
            <person name="Pu L.-L."/>
            <person name="Saada N."/>
            <person name="Tang L."/>
            <person name="Weissenberger G."/>
            <person name="Zhu Y."/>
            <person name="Hemphill L."/>
            <person name="Shang Y."/>
            <person name="Youmans B."/>
            <person name="Ayvaz T."/>
            <person name="Ross M."/>
            <person name="Santibanez J."/>
            <person name="Aqrawi P."/>
            <person name="Gross S."/>
            <person name="Joshi V."/>
            <person name="Fowler G."/>
            <person name="Nazareth L."/>
            <person name="Reid J."/>
            <person name="Worley K."/>
            <person name="Petrosino J."/>
            <person name="Highlander S."/>
            <person name="Gibbs R."/>
        </authorList>
    </citation>
    <scope>NUCLEOTIDE SEQUENCE [LARGE SCALE GENOMIC DNA]</scope>
    <source>
        <strain evidence="2">DSM 15952 / CCUG 50447 / LMG 22039 / TP 1.5</strain>
    </source>
</reference>
<dbReference type="AlphaFoldDB" id="E6LH46"/>
<keyword evidence="2" id="KW-1185">Reference proteome</keyword>
<dbReference type="HOGENOM" id="CLU_120388_3_0_9"/>
<dbReference type="SUPFAM" id="SSF50814">
    <property type="entry name" value="Lipocalins"/>
    <property type="match status" value="1"/>
</dbReference>
<dbReference type="STRING" id="888064.HMPREF9088_1686"/>
<dbReference type="RefSeq" id="WP_007208699.1">
    <property type="nucleotide sequence ID" value="NZ_GL622241.1"/>
</dbReference>